<reference evidence="2 3" key="1">
    <citation type="submission" date="2024-10" db="EMBL/GenBank/DDBJ databases">
        <title>The Natural Products Discovery Center: Release of the First 8490 Sequenced Strains for Exploring Actinobacteria Biosynthetic Diversity.</title>
        <authorList>
            <person name="Kalkreuter E."/>
            <person name="Kautsar S.A."/>
            <person name="Yang D."/>
            <person name="Bader C.D."/>
            <person name="Teijaro C.N."/>
            <person name="Fluegel L."/>
            <person name="Davis C.M."/>
            <person name="Simpson J.R."/>
            <person name="Lauterbach L."/>
            <person name="Steele A.D."/>
            <person name="Gui C."/>
            <person name="Meng S."/>
            <person name="Li G."/>
            <person name="Viehrig K."/>
            <person name="Ye F."/>
            <person name="Su P."/>
            <person name="Kiefer A.F."/>
            <person name="Nichols A."/>
            <person name="Cepeda A.J."/>
            <person name="Yan W."/>
            <person name="Fan B."/>
            <person name="Jiang Y."/>
            <person name="Adhikari A."/>
            <person name="Zheng C.-J."/>
            <person name="Schuster L."/>
            <person name="Cowan T.M."/>
            <person name="Smanski M.J."/>
            <person name="Chevrette M.G."/>
            <person name="De Carvalho L.P.S."/>
            <person name="Shen B."/>
        </authorList>
    </citation>
    <scope>NUCLEOTIDE SEQUENCE [LARGE SCALE GENOMIC DNA]</scope>
    <source>
        <strain evidence="2 3">NPDC018013</strain>
    </source>
</reference>
<gene>
    <name evidence="2" type="ORF">ACH4GP_29640</name>
</gene>
<evidence type="ECO:0000313" key="3">
    <source>
        <dbReference type="Proteomes" id="UP001610990"/>
    </source>
</evidence>
<dbReference type="PROSITE" id="PS51186">
    <property type="entry name" value="GNAT"/>
    <property type="match status" value="1"/>
</dbReference>
<feature type="domain" description="N-acetyltransferase" evidence="1">
    <location>
        <begin position="6"/>
        <end position="173"/>
    </location>
</feature>
<keyword evidence="3" id="KW-1185">Reference proteome</keyword>
<dbReference type="Proteomes" id="UP001610990">
    <property type="component" value="Unassembled WGS sequence"/>
</dbReference>
<keyword evidence="2" id="KW-0808">Transferase</keyword>
<dbReference type="InterPro" id="IPR016181">
    <property type="entry name" value="Acyl_CoA_acyltransferase"/>
</dbReference>
<name>A0ABW7RM06_9ACTN</name>
<keyword evidence="2" id="KW-0012">Acyltransferase</keyword>
<accession>A0ABW7RM06</accession>
<organism evidence="2 3">
    <name type="scientific">Streptomyces celluloflavus</name>
    <dbReference type="NCBI Taxonomy" id="58344"/>
    <lineage>
        <taxon>Bacteria</taxon>
        <taxon>Bacillati</taxon>
        <taxon>Actinomycetota</taxon>
        <taxon>Actinomycetes</taxon>
        <taxon>Kitasatosporales</taxon>
        <taxon>Streptomycetaceae</taxon>
        <taxon>Streptomyces</taxon>
    </lineage>
</organism>
<dbReference type="InterPro" id="IPR000182">
    <property type="entry name" value="GNAT_dom"/>
</dbReference>
<dbReference type="EC" id="2.3.-.-" evidence="2"/>
<evidence type="ECO:0000313" key="2">
    <source>
        <dbReference type="EMBL" id="MFH8588506.1"/>
    </source>
</evidence>
<protein>
    <submittedName>
        <fullName evidence="2">GNAT family N-acetyltransferase</fullName>
        <ecNumber evidence="2">2.3.-.-</ecNumber>
    </submittedName>
</protein>
<evidence type="ECO:0000259" key="1">
    <source>
        <dbReference type="PROSITE" id="PS51186"/>
    </source>
</evidence>
<sequence length="179" mass="20652">MEHPVITLRHHVHEDLAEIRQLLLDVHADIPEYSPDDPFVRRFPWFVDHWGGRPDFTCVIGYDADEPVGFAYGSPLSEGAEWWRDHITPAPEHCQTYAVSELMVRPKWRKTGVSSKLHEALVAERSEDLAVLLVDHSHPKVQSLYESWGYEKVGNRQPFADSPVFATMVRWLRRPAVMS</sequence>
<dbReference type="Pfam" id="PF13508">
    <property type="entry name" value="Acetyltransf_7"/>
    <property type="match status" value="1"/>
</dbReference>
<dbReference type="GO" id="GO:0016746">
    <property type="term" value="F:acyltransferase activity"/>
    <property type="evidence" value="ECO:0007669"/>
    <property type="project" value="UniProtKB-KW"/>
</dbReference>
<dbReference type="SUPFAM" id="SSF55729">
    <property type="entry name" value="Acyl-CoA N-acyltransferases (Nat)"/>
    <property type="match status" value="1"/>
</dbReference>
<comment type="caution">
    <text evidence="2">The sequence shown here is derived from an EMBL/GenBank/DDBJ whole genome shotgun (WGS) entry which is preliminary data.</text>
</comment>
<dbReference type="RefSeq" id="WP_367436140.1">
    <property type="nucleotide sequence ID" value="NZ_CP108413.1"/>
</dbReference>
<dbReference type="Gene3D" id="3.40.630.30">
    <property type="match status" value="1"/>
</dbReference>
<proteinExistence type="predicted"/>
<dbReference type="EMBL" id="JBIRGH010000024">
    <property type="protein sequence ID" value="MFH8588506.1"/>
    <property type="molecule type" value="Genomic_DNA"/>
</dbReference>
<dbReference type="CDD" id="cd04301">
    <property type="entry name" value="NAT_SF"/>
    <property type="match status" value="1"/>
</dbReference>